<feature type="non-terminal residue" evidence="3">
    <location>
        <position position="98"/>
    </location>
</feature>
<evidence type="ECO:0000313" key="4">
    <source>
        <dbReference type="Proteomes" id="UP001597083"/>
    </source>
</evidence>
<keyword evidence="2" id="KW-1133">Transmembrane helix</keyword>
<name>A0ABW3CGW2_9ACTN</name>
<reference evidence="4" key="1">
    <citation type="journal article" date="2019" name="Int. J. Syst. Evol. Microbiol.">
        <title>The Global Catalogue of Microorganisms (GCM) 10K type strain sequencing project: providing services to taxonomists for standard genome sequencing and annotation.</title>
        <authorList>
            <consortium name="The Broad Institute Genomics Platform"/>
            <consortium name="The Broad Institute Genome Sequencing Center for Infectious Disease"/>
            <person name="Wu L."/>
            <person name="Ma J."/>
        </authorList>
    </citation>
    <scope>NUCLEOTIDE SEQUENCE [LARGE SCALE GENOMIC DNA]</scope>
    <source>
        <strain evidence="4">JCM 31696</strain>
    </source>
</reference>
<keyword evidence="4" id="KW-1185">Reference proteome</keyword>
<dbReference type="EMBL" id="JBHTIR010002400">
    <property type="protein sequence ID" value="MFD0853723.1"/>
    <property type="molecule type" value="Genomic_DNA"/>
</dbReference>
<evidence type="ECO:0000256" key="1">
    <source>
        <dbReference type="ARBA" id="ARBA00010157"/>
    </source>
</evidence>
<gene>
    <name evidence="3" type="ORF">ACFQ07_15910</name>
</gene>
<dbReference type="PANTHER" id="PTHR33406:SF6">
    <property type="entry name" value="MEMBRANE PROTEIN YDGH-RELATED"/>
    <property type="match status" value="1"/>
</dbReference>
<comment type="caution">
    <text evidence="3">The sequence shown here is derived from an EMBL/GenBank/DDBJ whole genome shotgun (WGS) entry which is preliminary data.</text>
</comment>
<dbReference type="PANTHER" id="PTHR33406">
    <property type="entry name" value="MEMBRANE PROTEIN MJ1562-RELATED"/>
    <property type="match status" value="1"/>
</dbReference>
<evidence type="ECO:0000256" key="2">
    <source>
        <dbReference type="SAM" id="Phobius"/>
    </source>
</evidence>
<dbReference type="InterPro" id="IPR050545">
    <property type="entry name" value="Mycobact_MmpL"/>
</dbReference>
<dbReference type="Proteomes" id="UP001597083">
    <property type="component" value="Unassembled WGS sequence"/>
</dbReference>
<keyword evidence="2" id="KW-0472">Membrane</keyword>
<feature type="transmembrane region" description="Helical" evidence="2">
    <location>
        <begin position="12"/>
        <end position="30"/>
    </location>
</feature>
<comment type="similarity">
    <text evidence="1">Belongs to the resistance-nodulation-cell division (RND) (TC 2.A.6) family. MmpL subfamily.</text>
</comment>
<evidence type="ECO:0000313" key="3">
    <source>
        <dbReference type="EMBL" id="MFD0853723.1"/>
    </source>
</evidence>
<sequence>MFARLARAVVRHPVWTIVAWAAVAIVVIAFSPQMSTESDQGDFLPDSYESVQALDIAQKAFPQQEDTSALIVVKRSDGAPLAAADTAKVQQVALTLNA</sequence>
<keyword evidence="2" id="KW-0812">Transmembrane</keyword>
<proteinExistence type="inferred from homology"/>
<protein>
    <submittedName>
        <fullName evidence="3">MMPL family transporter</fullName>
    </submittedName>
</protein>
<organism evidence="3 4">
    <name type="scientific">Actinomadura adrarensis</name>
    <dbReference type="NCBI Taxonomy" id="1819600"/>
    <lineage>
        <taxon>Bacteria</taxon>
        <taxon>Bacillati</taxon>
        <taxon>Actinomycetota</taxon>
        <taxon>Actinomycetes</taxon>
        <taxon>Streptosporangiales</taxon>
        <taxon>Thermomonosporaceae</taxon>
        <taxon>Actinomadura</taxon>
    </lineage>
</organism>
<accession>A0ABW3CGW2</accession>